<feature type="domain" description="ABC toxin N-terminal" evidence="4">
    <location>
        <begin position="1562"/>
        <end position="1682"/>
    </location>
</feature>
<evidence type="ECO:0000313" key="6">
    <source>
        <dbReference type="Proteomes" id="UP000800041"/>
    </source>
</evidence>
<dbReference type="Proteomes" id="UP000800041">
    <property type="component" value="Unassembled WGS sequence"/>
</dbReference>
<evidence type="ECO:0000259" key="2">
    <source>
        <dbReference type="Pfam" id="PF18276"/>
    </source>
</evidence>
<name>A0A6G1GQA7_9PEZI</name>
<dbReference type="EMBL" id="ML977178">
    <property type="protein sequence ID" value="KAF1983002.1"/>
    <property type="molecule type" value="Genomic_DNA"/>
</dbReference>
<sequence>MLDAGELNFEDANTSQKIRAVLSTNLDWDFRVKSVNSILDKPATLSAVPEIEHPKIIKTLRLLSRLQAISPSPEVIPSLIQTNIDSAFQVANIPKAAFIKTFNSPNGDTETAELVHANATNIKVRNEMLLLSGIQGIRGTGIKTIDGTRDIGFRHAAYLNGLREQSGTVSMDTLFGDITNMCECDECLSVHSAAAYYVELLQFLRNNNLDPTNPHTNEKVISGTLLERLVQRRPDLGYLKLTCQNTNTVMPYLDLAMEVMESFAAHAPAIDPYNTDDGTTSLELLAEPKHVNLVAYEALSKAVFPPSALPYSLPATTMREFLKALGTSNQELLSSFRPRYQPEAGTNFTALELSELQKLFTVAQDRHGDAEALQMTQGEYVLITQEAFYPKRWFELTQRPAFDGSDVAYRKTIGFSDNAASRFGYNSPEDLLSIDPSTKSGLCFVKNQLLPRLGVSYVDLLSICQTWYLNPLRSTPGSLNEQIVHGIRYSYRFLQSLVDYTETADMTMRYGKLIDFLSPLPSGPLHFPIIRLPGVEFRRRLWLESILSTDDDASINIWDSWKRADWARWVIDWFDRIGKTLVMDSGEGPKLPFSGELVLFTVNDPHQTPGPFNPSGSFQLSARLPPAPSVFPKIQPPAGFSSILTPPSASAELPETTPPENESNIRPAFTMPSLPSPLVHPDLQGPLNGAWYRNAFGTAPLPPLNLTQPLVTPTVIAHVHEDGNIADLNGNIIGYVAFDGRLMDLNGKTFIQLYPPPELSLAVRPLNANYVAVVDENGFLRMIGADMPVVEWSGIKEKCSIDSTILQHLDGTPLTLPEWEKLLVFLRLWKTLGWTVDETDYAIKSDFIDATVTPEIVHRLVQIKQLVDFTSLPVEELLPLWTSLDGQGATAALYGRIFLEYNARNLDDVFMPNSVGASLTQNPPERISAHVPILQAVLGLSSEDIQAIMAFKGLQDKLTVESISVLYRFRTIARILNVRTAQVPDIVTLLGDPFASPENTWELISLWQSITSSGFDLGTLLYLCRNKDDPKNPIAFPEKSAVLAVKQLRDIVSLTNKQHQDVSASSSSVSDSAIGPFLQAELGLLYAAADIEAIDQFLSGTSTYMTNAPKNLDIVVPARLSISFKYYKSKGAIQIIGILSDEDLAALKALGASLTVSAEWSSAFDRIKLQIKSRFDHVMAKFSGFLTRIEAISKLMSADDISKSGETTSTSATTKRRYFLQHFTPYLKTQLVIKAVTAFLSSLLGLTNDVCQFLLSAVDVPGTPSRSVLDAIIALGEDPIPATATPIWSGFLSPPTSGLYTFYAEADTVAPSIVLDRQALAFKRQNDPTNLWISEPVNLSGESLYSFNVPSLAVNGLEWSYGIASKRPIPSDTFIAVDDKQRLVTSVLRSLQKYSILVNKFNFTLEELVYLHTSRPITLSNFSVADWKRLHDYRLLASAVQPRDMSLVELFKWASTNDSSIPVTSAVFSATGWLTTTVDKFVKNLSLQRSDFANAATLARIAKAVKVAEATSVDIDVLFQWAKPHLPGDFHSLNAISDQVQAAFRKRFVRSEWNLAVKPLSDRLRSSRQSALVAYLLAQDGLRGKVTDTDSLFEYFFIDCQMSPLIETSRIKQAISTVQLFVQRCLLGLEDLPNGVSIDRQRWEALMNYRPWEASVKIRLWPENWCEPSIRDDKSPFFRDFESQLMESGLSKDSILDAFKQYLSRVHQISNLIVCGLYVEHSPRTSSQYISNNRIHVFARTRSVPSTFYYRFFNVNDKTWSAWEDMKLDIPVYDDLRDPLAVDLSESIGAYLIPIVHEGRLLVFYPQFSQKTTVEEKTLPASSVVDSPLKRLEPTELLEIKMCWSGYSITSGIGNWSPKTISEKAVHSRSGRPDSLKYKPLSSYRFIPVSSGGTLTIDVLDNLSIQHVGTFNFSDQSFKPNSEPYVFDNSWNQTRYHTLGVYRSPLSHIYLVEMYSFQKQYGFQPFLGTTPYYVRKDFGSSQQSRFYYEGTDHPLSIDQTSSMLGVLGSQSADPIADLIGVMNGPPSDVGLEKFGGKDAHELRSPNSIYFWELGFHAVYHTADQLLKTQQYEDALKMCNKIFDPLASGPQVWRFPPFRQLAQSISSGDFQASFMNLPPGESDVRATEWRNHPFEPHVVARGSPVAYMKMVVMKYVEILISWGDDLFRRNTLETIPSAMQCYIHASHILGPRGQVIPRRGSKAAQTYMSLLNKWDALSNAMVELELAMPTNNSPTTLTDVPERTSAVAPVGASNLFGFATTLYFCVPNNPQFKVMRNTIDGRLFKIRNSQNIDGITRRLPLFEPPIDPALLVQAKANGRSIYSALSDLNTPLSPQRFYLVMQKAIELCQEAVSLSNQMLGIKERRDAESLSLLQAQQERKMRSSIMGVRLKLLDEATATLDVLSQTRTAHVYRLKHQLKLLGIDAKAVPTEGLDFRELDAAIDAPERGAPINCIPEEQRQLGHLRSAQSETEWLGTEEAIVAMMHLLPSITACLQPWGMGATIGMGAEQFSAHLTAANRLTQSRISVLDIKNRGLGLTTGLKRQAWDRFQQANISGYEIKNVDKQVLAQRIRIDIANREIENQQKAIDHAAEIEDYLHSKYTNRELYAWMEGSIRSVHHQAYLFAYDMALKAQKAFRFERPNETAEFISSGYWNSDKDGLLAAQFLLSDLRKLQAASQQKRSSDFEMVKHISLRQWCPLALFGLRETGACEFSFPEVLFDMDFPGHYLRRISSVAVSVPCVVGPYASINATLRLLDHKYRVRADATDYPEKVQENGDDRFATTLLPNNALALTSGINDTGRLDLRAAAETYNPIEGAGIISRWRLELPSAFRQFDYSTISDVVMHMNYTSLNGGDGLKAAASKSVMEHIKDVTDLSRDQGLFAMVDLKCDYATQWYRAFHAPGDTVVVPGSAPTMVNVSLMLDGLKSFLPAFARHASQVVATDIYLLSSDALQASMTVGTTPTSFKPGADVGKLKVAVANGTSTAVTEWTLTFTGVSAGLDKCWLLWRYTIMEM</sequence>
<organism evidence="5 6">
    <name type="scientific">Aulographum hederae CBS 113979</name>
    <dbReference type="NCBI Taxonomy" id="1176131"/>
    <lineage>
        <taxon>Eukaryota</taxon>
        <taxon>Fungi</taxon>
        <taxon>Dikarya</taxon>
        <taxon>Ascomycota</taxon>
        <taxon>Pezizomycotina</taxon>
        <taxon>Dothideomycetes</taxon>
        <taxon>Pleosporomycetidae</taxon>
        <taxon>Aulographales</taxon>
        <taxon>Aulographaceae</taxon>
    </lineage>
</organism>
<dbReference type="OrthoDB" id="4940706at2759"/>
<gene>
    <name evidence="5" type="ORF">K402DRAFT_361709</name>
</gene>
<dbReference type="Pfam" id="PF20220">
    <property type="entry name" value="ABC_toxin_N"/>
    <property type="match status" value="1"/>
</dbReference>
<dbReference type="InterPro" id="IPR041079">
    <property type="entry name" value="Neuraminidase-like"/>
</dbReference>
<keyword evidence="6" id="KW-1185">Reference proteome</keyword>
<dbReference type="InterPro" id="IPR040840">
    <property type="entry name" value="TcA_TcB_BD"/>
</dbReference>
<feature type="region of interest" description="Disordered" evidence="1">
    <location>
        <begin position="644"/>
        <end position="666"/>
    </location>
</feature>
<accession>A0A6G1GQA7</accession>
<dbReference type="InterPro" id="IPR046839">
    <property type="entry name" value="ABC_toxin_N"/>
</dbReference>
<evidence type="ECO:0000259" key="4">
    <source>
        <dbReference type="Pfam" id="PF20220"/>
    </source>
</evidence>
<protein>
    <submittedName>
        <fullName evidence="5">Uncharacterized protein</fullName>
    </submittedName>
</protein>
<evidence type="ECO:0000256" key="1">
    <source>
        <dbReference type="SAM" id="MobiDB-lite"/>
    </source>
</evidence>
<dbReference type="Pfam" id="PF18413">
    <property type="entry name" value="Neuraminidase"/>
    <property type="match status" value="1"/>
</dbReference>
<evidence type="ECO:0000313" key="5">
    <source>
        <dbReference type="EMBL" id="KAF1983002.1"/>
    </source>
</evidence>
<evidence type="ECO:0000259" key="3">
    <source>
        <dbReference type="Pfam" id="PF18413"/>
    </source>
</evidence>
<reference evidence="5" key="1">
    <citation type="journal article" date="2020" name="Stud. Mycol.">
        <title>101 Dothideomycetes genomes: a test case for predicting lifestyles and emergence of pathogens.</title>
        <authorList>
            <person name="Haridas S."/>
            <person name="Albert R."/>
            <person name="Binder M."/>
            <person name="Bloem J."/>
            <person name="Labutti K."/>
            <person name="Salamov A."/>
            <person name="Andreopoulos B."/>
            <person name="Baker S."/>
            <person name="Barry K."/>
            <person name="Bills G."/>
            <person name="Bluhm B."/>
            <person name="Cannon C."/>
            <person name="Castanera R."/>
            <person name="Culley D."/>
            <person name="Daum C."/>
            <person name="Ezra D."/>
            <person name="Gonzalez J."/>
            <person name="Henrissat B."/>
            <person name="Kuo A."/>
            <person name="Liang C."/>
            <person name="Lipzen A."/>
            <person name="Lutzoni F."/>
            <person name="Magnuson J."/>
            <person name="Mondo S."/>
            <person name="Nolan M."/>
            <person name="Ohm R."/>
            <person name="Pangilinan J."/>
            <person name="Park H.-J."/>
            <person name="Ramirez L."/>
            <person name="Alfaro M."/>
            <person name="Sun H."/>
            <person name="Tritt A."/>
            <person name="Yoshinaga Y."/>
            <person name="Zwiers L.-H."/>
            <person name="Turgeon B."/>
            <person name="Goodwin S."/>
            <person name="Spatafora J."/>
            <person name="Crous P."/>
            <person name="Grigoriev I."/>
        </authorList>
    </citation>
    <scope>NUCLEOTIDE SEQUENCE</scope>
    <source>
        <strain evidence="5">CBS 113979</strain>
    </source>
</reference>
<dbReference type="Pfam" id="PF18276">
    <property type="entry name" value="TcA_TcB_BD"/>
    <property type="match status" value="1"/>
</dbReference>
<proteinExistence type="predicted"/>
<feature type="domain" description="Neuraminidase-like" evidence="3">
    <location>
        <begin position="1714"/>
        <end position="1873"/>
    </location>
</feature>
<feature type="domain" description="Tc toxin complex TcA C-terminal TcB-binding" evidence="2">
    <location>
        <begin position="2563"/>
        <end position="2849"/>
    </location>
</feature>